<dbReference type="Pfam" id="PF00582">
    <property type="entry name" value="Usp"/>
    <property type="match status" value="1"/>
</dbReference>
<dbReference type="OrthoDB" id="843225at2759"/>
<reference evidence="2" key="1">
    <citation type="submission" date="2021-01" db="EMBL/GenBank/DDBJ databases">
        <title>Adiantum capillus-veneris genome.</title>
        <authorList>
            <person name="Fang Y."/>
            <person name="Liao Q."/>
        </authorList>
    </citation>
    <scope>NUCLEOTIDE SEQUENCE</scope>
    <source>
        <strain evidence="2">H3</strain>
        <tissue evidence="2">Leaf</tissue>
    </source>
</reference>
<dbReference type="Gene3D" id="3.40.50.620">
    <property type="entry name" value="HUPs"/>
    <property type="match status" value="1"/>
</dbReference>
<dbReference type="InterPro" id="IPR006015">
    <property type="entry name" value="Universal_stress_UspA"/>
</dbReference>
<organism evidence="2 3">
    <name type="scientific">Adiantum capillus-veneris</name>
    <name type="common">Maidenhair fern</name>
    <dbReference type="NCBI Taxonomy" id="13818"/>
    <lineage>
        <taxon>Eukaryota</taxon>
        <taxon>Viridiplantae</taxon>
        <taxon>Streptophyta</taxon>
        <taxon>Embryophyta</taxon>
        <taxon>Tracheophyta</taxon>
        <taxon>Polypodiopsida</taxon>
        <taxon>Polypodiidae</taxon>
        <taxon>Polypodiales</taxon>
        <taxon>Pteridineae</taxon>
        <taxon>Pteridaceae</taxon>
        <taxon>Vittarioideae</taxon>
        <taxon>Adiantum</taxon>
    </lineage>
</organism>
<feature type="domain" description="UspA" evidence="1">
    <location>
        <begin position="22"/>
        <end position="177"/>
    </location>
</feature>
<dbReference type="PANTHER" id="PTHR46100">
    <property type="entry name" value="IMP2'P"/>
    <property type="match status" value="1"/>
</dbReference>
<dbReference type="PRINTS" id="PR01438">
    <property type="entry name" value="UNVRSLSTRESS"/>
</dbReference>
<comment type="caution">
    <text evidence="2">The sequence shown here is derived from an EMBL/GenBank/DDBJ whole genome shotgun (WGS) entry which is preliminary data.</text>
</comment>
<dbReference type="PANTHER" id="PTHR46100:SF4">
    <property type="entry name" value="USPA DOMAIN-CONTAINING PROTEIN"/>
    <property type="match status" value="1"/>
</dbReference>
<name>A0A9D4UUU9_ADICA</name>
<dbReference type="SUPFAM" id="SSF52402">
    <property type="entry name" value="Adenine nucleotide alpha hydrolases-like"/>
    <property type="match status" value="1"/>
</dbReference>
<protein>
    <recommendedName>
        <fullName evidence="1">UspA domain-containing protein</fullName>
    </recommendedName>
</protein>
<dbReference type="EMBL" id="JABFUD020000011">
    <property type="protein sequence ID" value="KAI5073827.1"/>
    <property type="molecule type" value="Genomic_DNA"/>
</dbReference>
<dbReference type="InterPro" id="IPR006016">
    <property type="entry name" value="UspA"/>
</dbReference>
<dbReference type="CDD" id="cd23659">
    <property type="entry name" value="USP_At3g01520-like"/>
    <property type="match status" value="1"/>
</dbReference>
<evidence type="ECO:0000259" key="1">
    <source>
        <dbReference type="Pfam" id="PF00582"/>
    </source>
</evidence>
<proteinExistence type="predicted"/>
<dbReference type="InterPro" id="IPR014729">
    <property type="entry name" value="Rossmann-like_a/b/a_fold"/>
</dbReference>
<evidence type="ECO:0000313" key="2">
    <source>
        <dbReference type="EMBL" id="KAI5073827.1"/>
    </source>
</evidence>
<gene>
    <name evidence="2" type="ORF">GOP47_0011840</name>
</gene>
<sequence length="177" mass="19125">MVLCDMHASALVHTQPSMDHARNVGIAIDFSPSSKNALLWAIQNLVRSGDSVIILIVLPKGSDVGSPHLKTLWFESGSPLIPFLEFKDPKTQNGYGVATDSQFISLLDNLNLHHDVIIHAKICWGDPKEKLCEAASNIPLQSLVMGSRGQGTLKRTILGSVSNHVVNHATCAVTVVK</sequence>
<evidence type="ECO:0000313" key="3">
    <source>
        <dbReference type="Proteomes" id="UP000886520"/>
    </source>
</evidence>
<accession>A0A9D4UUU9</accession>
<keyword evidence="3" id="KW-1185">Reference proteome</keyword>
<dbReference type="AlphaFoldDB" id="A0A9D4UUU9"/>
<dbReference type="Proteomes" id="UP000886520">
    <property type="component" value="Chromosome 11"/>
</dbReference>